<dbReference type="CDD" id="cd07377">
    <property type="entry name" value="WHTH_GntR"/>
    <property type="match status" value="1"/>
</dbReference>
<name>A0A4S8QCZ5_9ACTN</name>
<feature type="compositionally biased region" description="Basic and acidic residues" evidence="4">
    <location>
        <begin position="1"/>
        <end position="22"/>
    </location>
</feature>
<dbReference type="GO" id="GO:0003677">
    <property type="term" value="F:DNA binding"/>
    <property type="evidence" value="ECO:0007669"/>
    <property type="project" value="UniProtKB-KW"/>
</dbReference>
<evidence type="ECO:0000256" key="3">
    <source>
        <dbReference type="ARBA" id="ARBA00023163"/>
    </source>
</evidence>
<dbReference type="InterPro" id="IPR011711">
    <property type="entry name" value="GntR_C"/>
</dbReference>
<evidence type="ECO:0000313" key="7">
    <source>
        <dbReference type="Proteomes" id="UP000308760"/>
    </source>
</evidence>
<dbReference type="SMART" id="SM00895">
    <property type="entry name" value="FCD"/>
    <property type="match status" value="1"/>
</dbReference>
<reference evidence="7" key="1">
    <citation type="submission" date="2019-04" db="EMBL/GenBank/DDBJ databases">
        <title>Nocardioides xinjiangensis sp. nov.</title>
        <authorList>
            <person name="Liu S."/>
        </authorList>
    </citation>
    <scope>NUCLEOTIDE SEQUENCE [LARGE SCALE GENOMIC DNA]</scope>
    <source>
        <strain evidence="7">18</strain>
    </source>
</reference>
<dbReference type="AlphaFoldDB" id="A0A4S8QCZ5"/>
<gene>
    <name evidence="6" type="ORF">FAB82_06995</name>
</gene>
<dbReference type="Gene3D" id="1.10.10.10">
    <property type="entry name" value="Winged helix-like DNA-binding domain superfamily/Winged helix DNA-binding domain"/>
    <property type="match status" value="1"/>
</dbReference>
<evidence type="ECO:0000313" key="6">
    <source>
        <dbReference type="EMBL" id="THV42393.1"/>
    </source>
</evidence>
<keyword evidence="7" id="KW-1185">Reference proteome</keyword>
<evidence type="ECO:0000256" key="1">
    <source>
        <dbReference type="ARBA" id="ARBA00023015"/>
    </source>
</evidence>
<dbReference type="GO" id="GO:0003700">
    <property type="term" value="F:DNA-binding transcription factor activity"/>
    <property type="evidence" value="ECO:0007669"/>
    <property type="project" value="InterPro"/>
</dbReference>
<evidence type="ECO:0000256" key="4">
    <source>
        <dbReference type="SAM" id="MobiDB-lite"/>
    </source>
</evidence>
<dbReference type="InterPro" id="IPR036388">
    <property type="entry name" value="WH-like_DNA-bd_sf"/>
</dbReference>
<feature type="domain" description="HTH gntR-type" evidence="5">
    <location>
        <begin position="39"/>
        <end position="106"/>
    </location>
</feature>
<keyword evidence="3" id="KW-0804">Transcription</keyword>
<dbReference type="EMBL" id="STGY01000025">
    <property type="protein sequence ID" value="THV42393.1"/>
    <property type="molecule type" value="Genomic_DNA"/>
</dbReference>
<dbReference type="Pfam" id="PF00392">
    <property type="entry name" value="GntR"/>
    <property type="match status" value="1"/>
</dbReference>
<proteinExistence type="predicted"/>
<organism evidence="6 7">
    <name type="scientific">Glycomyces buryatensis</name>
    <dbReference type="NCBI Taxonomy" id="2570927"/>
    <lineage>
        <taxon>Bacteria</taxon>
        <taxon>Bacillati</taxon>
        <taxon>Actinomycetota</taxon>
        <taxon>Actinomycetes</taxon>
        <taxon>Glycomycetales</taxon>
        <taxon>Glycomycetaceae</taxon>
        <taxon>Glycomyces</taxon>
    </lineage>
</organism>
<dbReference type="Gene3D" id="1.20.120.530">
    <property type="entry name" value="GntR ligand-binding domain-like"/>
    <property type="match status" value="1"/>
</dbReference>
<dbReference type="InterPro" id="IPR036390">
    <property type="entry name" value="WH_DNA-bd_sf"/>
</dbReference>
<dbReference type="PRINTS" id="PR00035">
    <property type="entry name" value="HTHGNTR"/>
</dbReference>
<feature type="region of interest" description="Disordered" evidence="4">
    <location>
        <begin position="248"/>
        <end position="280"/>
    </location>
</feature>
<dbReference type="SUPFAM" id="SSF48008">
    <property type="entry name" value="GntR ligand-binding domain-like"/>
    <property type="match status" value="1"/>
</dbReference>
<keyword evidence="1" id="KW-0805">Transcription regulation</keyword>
<dbReference type="SUPFAM" id="SSF46785">
    <property type="entry name" value="Winged helix' DNA-binding domain"/>
    <property type="match status" value="1"/>
</dbReference>
<dbReference type="PROSITE" id="PS50949">
    <property type="entry name" value="HTH_GNTR"/>
    <property type="match status" value="1"/>
</dbReference>
<feature type="compositionally biased region" description="Basic and acidic residues" evidence="4">
    <location>
        <begin position="270"/>
        <end position="280"/>
    </location>
</feature>
<dbReference type="OrthoDB" id="5182935at2"/>
<dbReference type="PANTHER" id="PTHR43537">
    <property type="entry name" value="TRANSCRIPTIONAL REGULATOR, GNTR FAMILY"/>
    <property type="match status" value="1"/>
</dbReference>
<dbReference type="InterPro" id="IPR008920">
    <property type="entry name" value="TF_FadR/GntR_C"/>
</dbReference>
<keyword evidence="2" id="KW-0238">DNA-binding</keyword>
<reference evidence="6 7" key="2">
    <citation type="submission" date="2019-05" db="EMBL/GenBank/DDBJ databases">
        <title>Glycomyces buryatensis sp. nov.</title>
        <authorList>
            <person name="Nikitina E."/>
        </authorList>
    </citation>
    <scope>NUCLEOTIDE SEQUENCE [LARGE SCALE GENOMIC DNA]</scope>
    <source>
        <strain evidence="6 7">18</strain>
    </source>
</reference>
<evidence type="ECO:0000256" key="2">
    <source>
        <dbReference type="ARBA" id="ARBA00023125"/>
    </source>
</evidence>
<dbReference type="Proteomes" id="UP000308760">
    <property type="component" value="Unassembled WGS sequence"/>
</dbReference>
<comment type="caution">
    <text evidence="6">The sequence shown here is derived from an EMBL/GenBank/DDBJ whole genome shotgun (WGS) entry which is preliminary data.</text>
</comment>
<dbReference type="InterPro" id="IPR000524">
    <property type="entry name" value="Tscrpt_reg_HTH_GntR"/>
</dbReference>
<evidence type="ECO:0000259" key="5">
    <source>
        <dbReference type="PROSITE" id="PS50949"/>
    </source>
</evidence>
<feature type="region of interest" description="Disordered" evidence="4">
    <location>
        <begin position="1"/>
        <end position="30"/>
    </location>
</feature>
<protein>
    <submittedName>
        <fullName evidence="6">GntR family transcriptional regulator</fullName>
    </submittedName>
</protein>
<dbReference type="PANTHER" id="PTHR43537:SF45">
    <property type="entry name" value="GNTR FAMILY REGULATORY PROTEIN"/>
    <property type="match status" value="1"/>
</dbReference>
<accession>A0A4S8QCZ5</accession>
<dbReference type="Pfam" id="PF07729">
    <property type="entry name" value="FCD"/>
    <property type="match status" value="1"/>
</dbReference>
<sequence>MALRSWPERTEGEQTAVSDRKSGISGTRQVGRLAPVRRTSTVDLIADTIRDAIVDGSLPPGAPLGEAEMAYQLGVSRGPLREAMQRLAAEGLLIIRGRRGLAVRTMTAEDVRDVHWLRSRIEPELGRRLLGLPLAERKAVIKDLGGEVKRMQRALRTDDARILGDAYLAFHRMLSDAAGSPRLGRMMGTLLIETRLSTFSMYEHFEVHRDLVGEHEDLLAALSAGDSECFGSLLRAHLEAEVERLLVGPGEAKEDEDERLLAETPDEPQPLDRLDLPEGL</sequence>
<dbReference type="SMART" id="SM00345">
    <property type="entry name" value="HTH_GNTR"/>
    <property type="match status" value="1"/>
</dbReference>